<evidence type="ECO:0000256" key="1">
    <source>
        <dbReference type="ARBA" id="ARBA00022515"/>
    </source>
</evidence>
<evidence type="ECO:0000256" key="10">
    <source>
        <dbReference type="ARBA" id="ARBA00023235"/>
    </source>
</evidence>
<dbReference type="InterPro" id="IPR041236">
    <property type="entry name" value="PriA_C"/>
</dbReference>
<dbReference type="NCBIfam" id="NF004066">
    <property type="entry name" value="PRK05580.1-3"/>
    <property type="match status" value="1"/>
</dbReference>
<keyword evidence="8" id="KW-0067">ATP-binding</keyword>
<evidence type="ECO:0000313" key="16">
    <source>
        <dbReference type="Proteomes" id="UP000648187"/>
    </source>
</evidence>
<dbReference type="AlphaFoldDB" id="A0A835KXE3"/>
<evidence type="ECO:0000256" key="6">
    <source>
        <dbReference type="ARBA" id="ARBA00022806"/>
    </source>
</evidence>
<dbReference type="GO" id="GO:0003677">
    <property type="term" value="F:DNA binding"/>
    <property type="evidence" value="ECO:0007669"/>
    <property type="project" value="UniProtKB-KW"/>
</dbReference>
<dbReference type="GO" id="GO:0006302">
    <property type="term" value="P:double-strand break repair"/>
    <property type="evidence" value="ECO:0007669"/>
    <property type="project" value="InterPro"/>
</dbReference>
<keyword evidence="2" id="KW-0235">DNA replication</keyword>
<accession>A0A835KXE3</accession>
<dbReference type="SMART" id="SM00490">
    <property type="entry name" value="HELICc"/>
    <property type="match status" value="1"/>
</dbReference>
<dbReference type="InterPro" id="IPR027417">
    <property type="entry name" value="P-loop_NTPase"/>
</dbReference>
<dbReference type="Pfam" id="PF18319">
    <property type="entry name" value="Zn_ribbon_PriA"/>
    <property type="match status" value="1"/>
</dbReference>
<dbReference type="EC" id="5.6.2.4" evidence="11"/>
<reference evidence="15" key="1">
    <citation type="submission" date="2020-08" db="EMBL/GenBank/DDBJ databases">
        <title>Spodoptera exigua strain:BAW_Kor-Di-RS1 Genome sequencing and assembly.</title>
        <authorList>
            <person name="Kim J."/>
            <person name="Nam H.Y."/>
            <person name="Kwon M."/>
            <person name="Choi J.H."/>
            <person name="Cho S.R."/>
            <person name="Kim G.-H."/>
        </authorList>
    </citation>
    <scope>NUCLEOTIDE SEQUENCE</scope>
    <source>
        <strain evidence="15">BAW_Kor-Di-RS1</strain>
        <tissue evidence="15">Whole-body</tissue>
    </source>
</reference>
<comment type="catalytic activity">
    <reaction evidence="12">
        <text>ATP + H2O = ADP + phosphate + H(+)</text>
        <dbReference type="Rhea" id="RHEA:13065"/>
        <dbReference type="ChEBI" id="CHEBI:15377"/>
        <dbReference type="ChEBI" id="CHEBI:15378"/>
        <dbReference type="ChEBI" id="CHEBI:30616"/>
        <dbReference type="ChEBI" id="CHEBI:43474"/>
        <dbReference type="ChEBI" id="CHEBI:456216"/>
        <dbReference type="EC" id="5.6.2.4"/>
    </reaction>
</comment>
<keyword evidence="1" id="KW-0639">Primosome</keyword>
<evidence type="ECO:0000256" key="3">
    <source>
        <dbReference type="ARBA" id="ARBA00022723"/>
    </source>
</evidence>
<dbReference type="Pfam" id="PF00271">
    <property type="entry name" value="Helicase_C"/>
    <property type="match status" value="1"/>
</dbReference>
<dbReference type="InterPro" id="IPR011545">
    <property type="entry name" value="DEAD/DEAH_box_helicase_dom"/>
</dbReference>
<keyword evidence="10" id="KW-0413">Isomerase</keyword>
<dbReference type="Pfam" id="PF18074">
    <property type="entry name" value="PriA_C"/>
    <property type="match status" value="1"/>
</dbReference>
<dbReference type="CDD" id="cd18804">
    <property type="entry name" value="SF2_C_priA"/>
    <property type="match status" value="1"/>
</dbReference>
<dbReference type="GO" id="GO:0006310">
    <property type="term" value="P:DNA recombination"/>
    <property type="evidence" value="ECO:0007669"/>
    <property type="project" value="InterPro"/>
</dbReference>
<evidence type="ECO:0000256" key="9">
    <source>
        <dbReference type="ARBA" id="ARBA00023125"/>
    </source>
</evidence>
<keyword evidence="6" id="KW-0347">Helicase</keyword>
<dbReference type="NCBIfam" id="TIGR00595">
    <property type="entry name" value="priA"/>
    <property type="match status" value="1"/>
</dbReference>
<evidence type="ECO:0000313" key="15">
    <source>
        <dbReference type="EMBL" id="KAF9404704.1"/>
    </source>
</evidence>
<dbReference type="InterPro" id="IPR001650">
    <property type="entry name" value="Helicase_C-like"/>
</dbReference>
<dbReference type="GO" id="GO:0043138">
    <property type="term" value="F:3'-5' DNA helicase activity"/>
    <property type="evidence" value="ECO:0007669"/>
    <property type="project" value="UniProtKB-EC"/>
</dbReference>
<feature type="domain" description="Helicase ATP-binding" evidence="13">
    <location>
        <begin position="295"/>
        <end position="461"/>
    </location>
</feature>
<dbReference type="Proteomes" id="UP000648187">
    <property type="component" value="Unassembled WGS sequence"/>
</dbReference>
<comment type="caution">
    <text evidence="15">The sequence shown here is derived from an EMBL/GenBank/DDBJ whole genome shotgun (WGS) entry which is preliminary data.</text>
</comment>
<protein>
    <recommendedName>
        <fullName evidence="11">DNA 3'-5' helicase</fullName>
        <ecNumber evidence="11">5.6.2.4</ecNumber>
    </recommendedName>
</protein>
<dbReference type="PANTHER" id="PTHR30580">
    <property type="entry name" value="PRIMOSOMAL PROTEIN N"/>
    <property type="match status" value="1"/>
</dbReference>
<sequence>MNGNGGLDMRKAAQVIVDVPTMQTDQPFTYLIPFNLEKQLSIGMRVEVPFGNGNRHLQGFVLGIDEVSAEVIASQKFEWKEILSVLDLKPVLNTELLALAEYMKEKTFAFKITCLQTMLPSVMRADYRKYIYITDELEETVQDELFYGLDEIAWEDAEARNILPQLMQLRKQQKVDIRYEVNTRNKVKTIRYIQALKDFEQLEEARMGLRKGSQKKEQLIHHLQQLGPEQKTSVKEMKELGFSTAILNDGATKGWLTFIESEAYRDPFADHTFEKTTALSLNDEQQTAVDKILGSMNQQRSQTYLLEGITGSGKTEVYLQVIAEVLHQGKTAMMLVPEISLTPQMVHRFKSRFGDQVAVMHSALSQGEKYDEWRKIERGEAQVVVGVRSAIFAPLENLGVVIIDEEHEASYKQEETPRYHARDLAIWRGEYHDCPVVLGSATPSLESRARAQKNVYERLVLTKRANQTATLPTIDIVDMREEIQHKNTSSFSIALQEKIKDRLDKKEQTVLMLNRRGYSSFVMCRDCGYVLPCPNCDISLTLHMDSKTMKCHYCGHEERIPYHCPNCGGDKIRYYGTGTQKVEEELKALFPESRVLRMDVDTTRRKGAHEKLLTAFGNHEADILLGTQMIAKGLDFPNVTLVGVLNADTALNLPDFRSSERTFQLLTQVSGRAGRADKPGEVIIQSFNPEHYAIQLAKAQDFEDFYQQEMYVRHRGDYPPFYFTVQITASHPEENQAAKQMFEIVTELKNGLSDQSILLGPTPNAIMRVNNRYFYQVIIKYKHEPNLQNILKKILTDTQRATAQGLKLSIDAEPMNFI</sequence>
<keyword evidence="7" id="KW-0862">Zinc</keyword>
<evidence type="ECO:0000256" key="8">
    <source>
        <dbReference type="ARBA" id="ARBA00022840"/>
    </source>
</evidence>
<evidence type="ECO:0000256" key="4">
    <source>
        <dbReference type="ARBA" id="ARBA00022741"/>
    </source>
</evidence>
<dbReference type="Pfam" id="PF00270">
    <property type="entry name" value="DEAD"/>
    <property type="match status" value="1"/>
</dbReference>
<dbReference type="GO" id="GO:0005524">
    <property type="term" value="F:ATP binding"/>
    <property type="evidence" value="ECO:0007669"/>
    <property type="project" value="UniProtKB-KW"/>
</dbReference>
<dbReference type="InterPro" id="IPR014001">
    <property type="entry name" value="Helicase_ATP-bd"/>
</dbReference>
<dbReference type="PANTHER" id="PTHR30580:SF0">
    <property type="entry name" value="PRIMOSOMAL PROTEIN N"/>
    <property type="match status" value="1"/>
</dbReference>
<dbReference type="PROSITE" id="PS51194">
    <property type="entry name" value="HELICASE_CTER"/>
    <property type="match status" value="1"/>
</dbReference>
<name>A0A835KXE3_SPOEX</name>
<dbReference type="InterPro" id="IPR041222">
    <property type="entry name" value="PriA_3primeBD"/>
</dbReference>
<dbReference type="Gene3D" id="3.40.50.300">
    <property type="entry name" value="P-loop containing nucleotide triphosphate hydrolases"/>
    <property type="match status" value="2"/>
</dbReference>
<dbReference type="PROSITE" id="PS51192">
    <property type="entry name" value="HELICASE_ATP_BIND_1"/>
    <property type="match status" value="1"/>
</dbReference>
<dbReference type="InterPro" id="IPR005259">
    <property type="entry name" value="PriA"/>
</dbReference>
<keyword evidence="4" id="KW-0547">Nucleotide-binding</keyword>
<dbReference type="SUPFAM" id="SSF52540">
    <property type="entry name" value="P-loop containing nucleoside triphosphate hydrolases"/>
    <property type="match status" value="2"/>
</dbReference>
<evidence type="ECO:0000259" key="13">
    <source>
        <dbReference type="PROSITE" id="PS51192"/>
    </source>
</evidence>
<gene>
    <name evidence="15" type="ORF">HW555_014210</name>
</gene>
<evidence type="ECO:0000256" key="11">
    <source>
        <dbReference type="ARBA" id="ARBA00034808"/>
    </source>
</evidence>
<dbReference type="FunFam" id="3.40.1440.60:FF:000001">
    <property type="entry name" value="Primosomal protein N"/>
    <property type="match status" value="1"/>
</dbReference>
<dbReference type="Pfam" id="PF17764">
    <property type="entry name" value="PriA_3primeBD"/>
    <property type="match status" value="1"/>
</dbReference>
<dbReference type="GO" id="GO:0016787">
    <property type="term" value="F:hydrolase activity"/>
    <property type="evidence" value="ECO:0007669"/>
    <property type="project" value="UniProtKB-KW"/>
</dbReference>
<dbReference type="GO" id="GO:0006270">
    <property type="term" value="P:DNA replication initiation"/>
    <property type="evidence" value="ECO:0007669"/>
    <property type="project" value="TreeGrafter"/>
</dbReference>
<proteinExistence type="inferred from homology"/>
<evidence type="ECO:0000256" key="5">
    <source>
        <dbReference type="ARBA" id="ARBA00022801"/>
    </source>
</evidence>
<feature type="domain" description="Helicase C-terminal" evidence="14">
    <location>
        <begin position="559"/>
        <end position="713"/>
    </location>
</feature>
<dbReference type="InterPro" id="IPR040498">
    <property type="entry name" value="PriA_CRR"/>
</dbReference>
<dbReference type="FunFam" id="3.40.50.300:FF:000489">
    <property type="entry name" value="Primosome assembly protein PriA"/>
    <property type="match status" value="1"/>
</dbReference>
<dbReference type="InterPro" id="IPR042115">
    <property type="entry name" value="PriA_3primeBD_sf"/>
</dbReference>
<keyword evidence="9" id="KW-0238">DNA-binding</keyword>
<dbReference type="CDD" id="cd17929">
    <property type="entry name" value="DEXHc_priA"/>
    <property type="match status" value="1"/>
</dbReference>
<dbReference type="GO" id="GO:0006269">
    <property type="term" value="P:DNA replication, synthesis of primer"/>
    <property type="evidence" value="ECO:0007669"/>
    <property type="project" value="UniProtKB-KW"/>
</dbReference>
<evidence type="ECO:0000259" key="14">
    <source>
        <dbReference type="PROSITE" id="PS51194"/>
    </source>
</evidence>
<keyword evidence="16" id="KW-1185">Reference proteome</keyword>
<keyword evidence="3" id="KW-0479">Metal-binding</keyword>
<dbReference type="EMBL" id="JACKWZ010000903">
    <property type="protein sequence ID" value="KAF9404704.1"/>
    <property type="molecule type" value="Genomic_DNA"/>
</dbReference>
<evidence type="ECO:0000256" key="2">
    <source>
        <dbReference type="ARBA" id="ARBA00022705"/>
    </source>
</evidence>
<evidence type="ECO:0000256" key="12">
    <source>
        <dbReference type="ARBA" id="ARBA00048988"/>
    </source>
</evidence>
<evidence type="ECO:0000256" key="7">
    <source>
        <dbReference type="ARBA" id="ARBA00022833"/>
    </source>
</evidence>
<organism evidence="15 16">
    <name type="scientific">Spodoptera exigua</name>
    <name type="common">Beet armyworm</name>
    <name type="synonym">Noctua fulgens</name>
    <dbReference type="NCBI Taxonomy" id="7107"/>
    <lineage>
        <taxon>Eukaryota</taxon>
        <taxon>Metazoa</taxon>
        <taxon>Ecdysozoa</taxon>
        <taxon>Arthropoda</taxon>
        <taxon>Hexapoda</taxon>
        <taxon>Insecta</taxon>
        <taxon>Pterygota</taxon>
        <taxon>Neoptera</taxon>
        <taxon>Endopterygota</taxon>
        <taxon>Lepidoptera</taxon>
        <taxon>Glossata</taxon>
        <taxon>Ditrysia</taxon>
        <taxon>Noctuoidea</taxon>
        <taxon>Noctuidae</taxon>
        <taxon>Amphipyrinae</taxon>
        <taxon>Spodoptera</taxon>
    </lineage>
</organism>
<dbReference type="HAMAP" id="MF_00983">
    <property type="entry name" value="PriA"/>
    <property type="match status" value="1"/>
</dbReference>
<dbReference type="Gene3D" id="3.40.1440.60">
    <property type="entry name" value="PriA, 3(prime) DNA-binding domain"/>
    <property type="match status" value="1"/>
</dbReference>
<keyword evidence="5" id="KW-0378">Hydrolase</keyword>
<dbReference type="SMART" id="SM00487">
    <property type="entry name" value="DEXDc"/>
    <property type="match status" value="1"/>
</dbReference>
<dbReference type="GO" id="GO:0046872">
    <property type="term" value="F:metal ion binding"/>
    <property type="evidence" value="ECO:0007669"/>
    <property type="project" value="UniProtKB-KW"/>
</dbReference>